<dbReference type="SUPFAM" id="SSF51735">
    <property type="entry name" value="NAD(P)-binding Rossmann-fold domains"/>
    <property type="match status" value="1"/>
</dbReference>
<dbReference type="AlphaFoldDB" id="A0A7I7UIF0"/>
<keyword evidence="3" id="KW-0520">NAD</keyword>
<dbReference type="NCBIfam" id="TIGR03026">
    <property type="entry name" value="NDP-sugDHase"/>
    <property type="match status" value="1"/>
</dbReference>
<dbReference type="InterPro" id="IPR017476">
    <property type="entry name" value="UDP-Glc/GDP-Man"/>
</dbReference>
<feature type="domain" description="UDP-glucose/GDP-mannose dehydrogenase C-terminal" evidence="5">
    <location>
        <begin position="343"/>
        <end position="445"/>
    </location>
</feature>
<evidence type="ECO:0000256" key="2">
    <source>
        <dbReference type="ARBA" id="ARBA00023002"/>
    </source>
</evidence>
<gene>
    <name evidence="6" type="ORF">MPUL_18110</name>
</gene>
<accession>A0A7I7UIF0</accession>
<evidence type="ECO:0000313" key="6">
    <source>
        <dbReference type="EMBL" id="BBY80653.1"/>
    </source>
</evidence>
<dbReference type="Pfam" id="PF03721">
    <property type="entry name" value="UDPG_MGDP_dh_N"/>
    <property type="match status" value="1"/>
</dbReference>
<dbReference type="Gene3D" id="1.20.5.100">
    <property type="entry name" value="Cytochrome c1, transmembrane anchor, C-terminal"/>
    <property type="match status" value="1"/>
</dbReference>
<dbReference type="Pfam" id="PF00984">
    <property type="entry name" value="UDPG_MGDP_dh"/>
    <property type="match status" value="1"/>
</dbReference>
<name>A0A7I7UIF0_MYCPV</name>
<evidence type="ECO:0000256" key="1">
    <source>
        <dbReference type="ARBA" id="ARBA00006601"/>
    </source>
</evidence>
<dbReference type="PANTHER" id="PTHR43491:SF2">
    <property type="entry name" value="UDP-N-ACETYL-D-MANNOSAMINE DEHYDROGENASE"/>
    <property type="match status" value="1"/>
</dbReference>
<keyword evidence="2" id="KW-0560">Oxidoreductase</keyword>
<dbReference type="GO" id="GO:0016628">
    <property type="term" value="F:oxidoreductase activity, acting on the CH-CH group of donors, NAD or NADP as acceptor"/>
    <property type="evidence" value="ECO:0007669"/>
    <property type="project" value="InterPro"/>
</dbReference>
<organism evidence="6 7">
    <name type="scientific">Mycolicibacterium pulveris</name>
    <name type="common">Mycobacterium pulveris</name>
    <dbReference type="NCBI Taxonomy" id="36813"/>
    <lineage>
        <taxon>Bacteria</taxon>
        <taxon>Bacillati</taxon>
        <taxon>Actinomycetota</taxon>
        <taxon>Actinomycetes</taxon>
        <taxon>Mycobacteriales</taxon>
        <taxon>Mycobacteriaceae</taxon>
        <taxon>Mycolicibacterium</taxon>
    </lineage>
</organism>
<dbReference type="Gene3D" id="3.40.50.720">
    <property type="entry name" value="NAD(P)-binding Rossmann-like Domain"/>
    <property type="match status" value="2"/>
</dbReference>
<dbReference type="Proteomes" id="UP000467252">
    <property type="component" value="Chromosome"/>
</dbReference>
<dbReference type="PIRSF" id="PIRSF500136">
    <property type="entry name" value="UDP_ManNAc_DH"/>
    <property type="match status" value="1"/>
</dbReference>
<comment type="similarity">
    <text evidence="1 4">Belongs to the UDP-glucose/GDP-mannose dehydrogenase family.</text>
</comment>
<protein>
    <submittedName>
        <fullName evidence="6">UDP-N-acetyl-D-mannosaminuronic acid dehydrogenase</fullName>
    </submittedName>
</protein>
<dbReference type="InterPro" id="IPR028359">
    <property type="entry name" value="UDP_ManNAc/GlcNAc_DH"/>
</dbReference>
<dbReference type="InterPro" id="IPR014027">
    <property type="entry name" value="UDP-Glc/GDP-Man_DH_C"/>
</dbReference>
<dbReference type="InterPro" id="IPR014026">
    <property type="entry name" value="UDP-Glc/GDP-Man_DH_dimer"/>
</dbReference>
<evidence type="ECO:0000259" key="5">
    <source>
        <dbReference type="SMART" id="SM00984"/>
    </source>
</evidence>
<keyword evidence="7" id="KW-1185">Reference proteome</keyword>
<dbReference type="InterPro" id="IPR001732">
    <property type="entry name" value="UDP-Glc/GDP-Man_DH_N"/>
</dbReference>
<proteinExistence type="inferred from homology"/>
<dbReference type="GO" id="GO:0016616">
    <property type="term" value="F:oxidoreductase activity, acting on the CH-OH group of donors, NAD or NADP as acceptor"/>
    <property type="evidence" value="ECO:0007669"/>
    <property type="project" value="InterPro"/>
</dbReference>
<dbReference type="InterPro" id="IPR008927">
    <property type="entry name" value="6-PGluconate_DH-like_C_sf"/>
</dbReference>
<dbReference type="GO" id="GO:0000271">
    <property type="term" value="P:polysaccharide biosynthetic process"/>
    <property type="evidence" value="ECO:0007669"/>
    <property type="project" value="InterPro"/>
</dbReference>
<dbReference type="InterPro" id="IPR036291">
    <property type="entry name" value="NAD(P)-bd_dom_sf"/>
</dbReference>
<dbReference type="Pfam" id="PF03720">
    <property type="entry name" value="UDPG_MGDP_dh_C"/>
    <property type="match status" value="1"/>
</dbReference>
<evidence type="ECO:0000256" key="3">
    <source>
        <dbReference type="ARBA" id="ARBA00023027"/>
    </source>
</evidence>
<sequence>MARGAFGRSDAEIDLLVRGMRSGIAIVGFGYIGTVIGAVLADRGWPVTGIDVRQNVVDEINLGKTTVPEPGLDELVANSVRMGRLRATADFGAIADNDFVIVTVGTPLGPDYEPIVDDIKAAARAVGEQLRQGHLVVLKSTVPPDTTENLVRPILEEASGLRAGVDFGLAFCPERIAEGQAIHELTSIPVVVGAVDERSARACATLWRHALGVDSVIVDDPRTAEMVKLADNLWVDLNVALANELAKLCDKLGMDALQVIEAANTMPKGGGPVNILRPSMGVGGYCLTKDPWFLNHLGESVGLDLAIPRTSRTVNDTMPGYTYGLLTELLAAQGKTIEASKIAVLGIAFKNNTGDCRLTPTKYVIAMLEESGCQLSVHDPWVPDEEAHEVTKIPLTPDIESAVKDADALVVLAGHRQFHQVPLTRLADLTTAGCVFLDGRNSFDPAAVRAAGFVYKGVGR</sequence>
<dbReference type="PIRSF" id="PIRSF000124">
    <property type="entry name" value="UDPglc_GDPman_dh"/>
    <property type="match status" value="1"/>
</dbReference>
<dbReference type="InterPro" id="IPR036220">
    <property type="entry name" value="UDP-Glc/GDP-Man_DH_C_sf"/>
</dbReference>
<reference evidence="6 7" key="1">
    <citation type="journal article" date="2019" name="Emerg. Microbes Infect.">
        <title>Comprehensive subspecies identification of 175 nontuberculous mycobacteria species based on 7547 genomic profiles.</title>
        <authorList>
            <person name="Matsumoto Y."/>
            <person name="Kinjo T."/>
            <person name="Motooka D."/>
            <person name="Nabeya D."/>
            <person name="Jung N."/>
            <person name="Uechi K."/>
            <person name="Horii T."/>
            <person name="Iida T."/>
            <person name="Fujita J."/>
            <person name="Nakamura S."/>
        </authorList>
    </citation>
    <scope>NUCLEOTIDE SEQUENCE [LARGE SCALE GENOMIC DNA]</scope>
    <source>
        <strain evidence="6 7">JCM 6370</strain>
    </source>
</reference>
<evidence type="ECO:0000256" key="4">
    <source>
        <dbReference type="PIRNR" id="PIRNR000124"/>
    </source>
</evidence>
<evidence type="ECO:0000313" key="7">
    <source>
        <dbReference type="Proteomes" id="UP000467252"/>
    </source>
</evidence>
<dbReference type="SUPFAM" id="SSF52413">
    <property type="entry name" value="UDP-glucose/GDP-mannose dehydrogenase C-terminal domain"/>
    <property type="match status" value="1"/>
</dbReference>
<dbReference type="PANTHER" id="PTHR43491">
    <property type="entry name" value="UDP-N-ACETYL-D-MANNOSAMINE DEHYDROGENASE"/>
    <property type="match status" value="1"/>
</dbReference>
<dbReference type="SMART" id="SM00984">
    <property type="entry name" value="UDPG_MGDP_dh_C"/>
    <property type="match status" value="1"/>
</dbReference>
<dbReference type="SUPFAM" id="SSF48179">
    <property type="entry name" value="6-phosphogluconate dehydrogenase C-terminal domain-like"/>
    <property type="match status" value="1"/>
</dbReference>
<dbReference type="EMBL" id="AP022599">
    <property type="protein sequence ID" value="BBY80653.1"/>
    <property type="molecule type" value="Genomic_DNA"/>
</dbReference>
<dbReference type="GO" id="GO:0051287">
    <property type="term" value="F:NAD binding"/>
    <property type="evidence" value="ECO:0007669"/>
    <property type="project" value="InterPro"/>
</dbReference>